<dbReference type="InterPro" id="IPR043129">
    <property type="entry name" value="ATPase_NBD"/>
</dbReference>
<evidence type="ECO:0000313" key="3">
    <source>
        <dbReference type="EMBL" id="CAG8553493.1"/>
    </source>
</evidence>
<reference evidence="3" key="1">
    <citation type="submission" date="2021-06" db="EMBL/GenBank/DDBJ databases">
        <authorList>
            <person name="Kallberg Y."/>
            <person name="Tangrot J."/>
            <person name="Rosling A."/>
        </authorList>
    </citation>
    <scope>NUCLEOTIDE SEQUENCE</scope>
    <source>
        <strain evidence="3">BR232B</strain>
    </source>
</reference>
<dbReference type="Pfam" id="PF00012">
    <property type="entry name" value="HSP70"/>
    <property type="match status" value="1"/>
</dbReference>
<dbReference type="Gene3D" id="3.30.420.40">
    <property type="match status" value="2"/>
</dbReference>
<dbReference type="OrthoDB" id="2963168at2759"/>
<dbReference type="PANTHER" id="PTHR14187">
    <property type="entry name" value="ALPHA KINASE/ELONGATION FACTOR 2 KINASE"/>
    <property type="match status" value="1"/>
</dbReference>
<dbReference type="PANTHER" id="PTHR14187:SF5">
    <property type="entry name" value="HEAT SHOCK 70 KDA PROTEIN 12A"/>
    <property type="match status" value="1"/>
</dbReference>
<keyword evidence="4" id="KW-1185">Reference proteome</keyword>
<dbReference type="Gene3D" id="3.90.640.10">
    <property type="entry name" value="Actin, Chain A, domain 4"/>
    <property type="match status" value="1"/>
</dbReference>
<dbReference type="EMBL" id="CAJVPI010000592">
    <property type="protein sequence ID" value="CAG8553493.1"/>
    <property type="molecule type" value="Genomic_DNA"/>
</dbReference>
<dbReference type="AlphaFoldDB" id="A0A9N9B745"/>
<proteinExistence type="predicted"/>
<evidence type="ECO:0000256" key="2">
    <source>
        <dbReference type="ARBA" id="ARBA00022840"/>
    </source>
</evidence>
<gene>
    <name evidence="3" type="ORF">PBRASI_LOCUS5211</name>
</gene>
<name>A0A9N9B745_9GLOM</name>
<accession>A0A9N9B745</accession>
<dbReference type="GO" id="GO:0005524">
    <property type="term" value="F:ATP binding"/>
    <property type="evidence" value="ECO:0007669"/>
    <property type="project" value="UniProtKB-KW"/>
</dbReference>
<evidence type="ECO:0000256" key="1">
    <source>
        <dbReference type="ARBA" id="ARBA00022741"/>
    </source>
</evidence>
<evidence type="ECO:0000313" key="4">
    <source>
        <dbReference type="Proteomes" id="UP000789739"/>
    </source>
</evidence>
<protein>
    <submittedName>
        <fullName evidence="3">4444_t:CDS:1</fullName>
    </submittedName>
</protein>
<keyword evidence="2" id="KW-0067">ATP-binding</keyword>
<dbReference type="InterPro" id="IPR013126">
    <property type="entry name" value="Hsp_70_fam"/>
</dbReference>
<sequence length="538" mass="60438">MSGFTPNIADKDVRVVVGLDFGTTFSGFAYAHTTSPDSVETNDTWHNRKALVKTNTALLYDEKWNVLEWGASALASKPKIKNGKDAKNNGKPVELFKIHLGTMDQSQKPPLPLGLDYKRAITDYLRCMGTVIKDTLNQRWRGLSFHRNVLKVMTVPAEFDDRAIFIMRTCAYDAGFIDYLNSELLEFTTEHSFLIVDCGGGTVDLTVRTLKADGKLTEATERTGEFCGGSYVDQEFLKYVGKKVGASAVEMLKQNHYGQLQYLIQGFCSQVKYEFNDNPKEYKSQDMDLEELCPAIKQYVKGTEKLQIEEDEWIIELDYETVKSFFDPVLAKICALIRKQLAATRKKCAAMFVVGGFSSSPYLFKRIKKEFNSQVSAIASPPHPIAAIMYGAVFYGINKSVVETRVLKRTYGLELTDTWTSAHPIERKKASGGVAYFHTMAKRGTEVPVDKSFLQDVVPFLPSQTSLRLSVYTTSKESVTYCDDPGTEELGTLVIDLPDPYTEREVEFTLTFGAHETKVKAYNKVNGKMYTASYKLVL</sequence>
<dbReference type="SUPFAM" id="SSF53067">
    <property type="entry name" value="Actin-like ATPase domain"/>
    <property type="match status" value="2"/>
</dbReference>
<comment type="caution">
    <text evidence="3">The sequence shown here is derived from an EMBL/GenBank/DDBJ whole genome shotgun (WGS) entry which is preliminary data.</text>
</comment>
<organism evidence="3 4">
    <name type="scientific">Paraglomus brasilianum</name>
    <dbReference type="NCBI Taxonomy" id="144538"/>
    <lineage>
        <taxon>Eukaryota</taxon>
        <taxon>Fungi</taxon>
        <taxon>Fungi incertae sedis</taxon>
        <taxon>Mucoromycota</taxon>
        <taxon>Glomeromycotina</taxon>
        <taxon>Glomeromycetes</taxon>
        <taxon>Paraglomerales</taxon>
        <taxon>Paraglomeraceae</taxon>
        <taxon>Paraglomus</taxon>
    </lineage>
</organism>
<keyword evidence="1" id="KW-0547">Nucleotide-binding</keyword>
<dbReference type="GO" id="GO:0140662">
    <property type="term" value="F:ATP-dependent protein folding chaperone"/>
    <property type="evidence" value="ECO:0007669"/>
    <property type="project" value="InterPro"/>
</dbReference>
<dbReference type="Proteomes" id="UP000789739">
    <property type="component" value="Unassembled WGS sequence"/>
</dbReference>